<feature type="domain" description="Cytidyltransferase-like" evidence="12">
    <location>
        <begin position="6"/>
        <end position="166"/>
    </location>
</feature>
<dbReference type="PANTHER" id="PTHR39321">
    <property type="entry name" value="NICOTINATE-NUCLEOTIDE ADENYLYLTRANSFERASE-RELATED"/>
    <property type="match status" value="1"/>
</dbReference>
<evidence type="ECO:0000256" key="11">
    <source>
        <dbReference type="HAMAP-Rule" id="MF_00244"/>
    </source>
</evidence>
<evidence type="ECO:0000313" key="14">
    <source>
        <dbReference type="Proteomes" id="UP000541425"/>
    </source>
</evidence>
<dbReference type="GO" id="GO:0005524">
    <property type="term" value="F:ATP binding"/>
    <property type="evidence" value="ECO:0007669"/>
    <property type="project" value="UniProtKB-KW"/>
</dbReference>
<evidence type="ECO:0000256" key="9">
    <source>
        <dbReference type="ARBA" id="ARBA00023027"/>
    </source>
</evidence>
<keyword evidence="7 11" id="KW-0547">Nucleotide-binding</keyword>
<keyword evidence="6 11" id="KW-0548">Nucleotidyltransferase</keyword>
<evidence type="ECO:0000313" key="13">
    <source>
        <dbReference type="EMBL" id="MBB3703208.1"/>
    </source>
</evidence>
<dbReference type="Proteomes" id="UP000541425">
    <property type="component" value="Unassembled WGS sequence"/>
</dbReference>
<dbReference type="UniPathway" id="UPA00253">
    <property type="reaction ID" value="UER00332"/>
</dbReference>
<dbReference type="RefSeq" id="WP_009346522.1">
    <property type="nucleotide sequence ID" value="NZ_JACICA010000009.1"/>
</dbReference>
<evidence type="ECO:0000256" key="5">
    <source>
        <dbReference type="ARBA" id="ARBA00022679"/>
    </source>
</evidence>
<evidence type="ECO:0000256" key="3">
    <source>
        <dbReference type="ARBA" id="ARBA00009014"/>
    </source>
</evidence>
<dbReference type="NCBIfam" id="TIGR00482">
    <property type="entry name" value="nicotinate (nicotinamide) nucleotide adenylyltransferase"/>
    <property type="match status" value="1"/>
</dbReference>
<dbReference type="GO" id="GO:0009435">
    <property type="term" value="P:NAD+ biosynthetic process"/>
    <property type="evidence" value="ECO:0007669"/>
    <property type="project" value="UniProtKB-UniRule"/>
</dbReference>
<dbReference type="Pfam" id="PF01467">
    <property type="entry name" value="CTP_transf_like"/>
    <property type="match status" value="1"/>
</dbReference>
<protein>
    <recommendedName>
        <fullName evidence="11">Probable nicotinate-nucleotide adenylyltransferase</fullName>
        <ecNumber evidence="11">2.7.7.18</ecNumber>
    </recommendedName>
    <alternativeName>
        <fullName evidence="11">Deamido-NAD(+) diphosphorylase</fullName>
    </alternativeName>
    <alternativeName>
        <fullName evidence="11">Deamido-NAD(+) pyrophosphorylase</fullName>
    </alternativeName>
    <alternativeName>
        <fullName evidence="11">Nicotinate mononucleotide adenylyltransferase</fullName>
        <shortName evidence="11">NaMN adenylyltransferase</shortName>
    </alternativeName>
</protein>
<comment type="catalytic activity">
    <reaction evidence="10 11">
        <text>nicotinate beta-D-ribonucleotide + ATP + H(+) = deamido-NAD(+) + diphosphate</text>
        <dbReference type="Rhea" id="RHEA:22860"/>
        <dbReference type="ChEBI" id="CHEBI:15378"/>
        <dbReference type="ChEBI" id="CHEBI:30616"/>
        <dbReference type="ChEBI" id="CHEBI:33019"/>
        <dbReference type="ChEBI" id="CHEBI:57502"/>
        <dbReference type="ChEBI" id="CHEBI:58437"/>
        <dbReference type="EC" id="2.7.7.18"/>
    </reaction>
</comment>
<keyword evidence="4 11" id="KW-0662">Pyridine nucleotide biosynthesis</keyword>
<dbReference type="EC" id="2.7.7.18" evidence="11"/>
<dbReference type="Gene3D" id="3.40.50.620">
    <property type="entry name" value="HUPs"/>
    <property type="match status" value="1"/>
</dbReference>
<dbReference type="SUPFAM" id="SSF52374">
    <property type="entry name" value="Nucleotidylyl transferase"/>
    <property type="match status" value="1"/>
</dbReference>
<evidence type="ECO:0000259" key="12">
    <source>
        <dbReference type="Pfam" id="PF01467"/>
    </source>
</evidence>
<accession>A0A7W5XY59</accession>
<evidence type="ECO:0000256" key="2">
    <source>
        <dbReference type="ARBA" id="ARBA00005019"/>
    </source>
</evidence>
<dbReference type="AlphaFoldDB" id="A0A7W5XY59"/>
<comment type="function">
    <text evidence="1 11">Catalyzes the reversible adenylation of nicotinate mononucleotide (NaMN) to nicotinic acid adenine dinucleotide (NaAD).</text>
</comment>
<gene>
    <name evidence="11" type="primary">nadD</name>
    <name evidence="13" type="ORF">FHS60_001688</name>
</gene>
<dbReference type="CDD" id="cd02165">
    <property type="entry name" value="NMNAT"/>
    <property type="match status" value="1"/>
</dbReference>
<comment type="caution">
    <text evidence="13">The sequence shown here is derived from an EMBL/GenBank/DDBJ whole genome shotgun (WGS) entry which is preliminary data.</text>
</comment>
<reference evidence="13 14" key="1">
    <citation type="submission" date="2020-08" db="EMBL/GenBank/DDBJ databases">
        <title>Genomic Encyclopedia of Type Strains, Phase IV (KMG-IV): sequencing the most valuable type-strain genomes for metagenomic binning, comparative biology and taxonomic classification.</title>
        <authorList>
            <person name="Goeker M."/>
        </authorList>
    </citation>
    <scope>NUCLEOTIDE SEQUENCE [LARGE SCALE GENOMIC DNA]</scope>
    <source>
        <strain evidence="13 14">DSM 22548</strain>
    </source>
</reference>
<evidence type="ECO:0000256" key="1">
    <source>
        <dbReference type="ARBA" id="ARBA00002324"/>
    </source>
</evidence>
<comment type="similarity">
    <text evidence="3 11">Belongs to the NadD family.</text>
</comment>
<evidence type="ECO:0000256" key="10">
    <source>
        <dbReference type="ARBA" id="ARBA00048721"/>
    </source>
</evidence>
<dbReference type="EMBL" id="JACICA010000009">
    <property type="protein sequence ID" value="MBB3703208.1"/>
    <property type="molecule type" value="Genomic_DNA"/>
</dbReference>
<evidence type="ECO:0000256" key="6">
    <source>
        <dbReference type="ARBA" id="ARBA00022695"/>
    </source>
</evidence>
<dbReference type="InterPro" id="IPR005248">
    <property type="entry name" value="NadD/NMNAT"/>
</dbReference>
<dbReference type="HAMAP" id="MF_00244">
    <property type="entry name" value="NaMN_adenylyltr"/>
    <property type="match status" value="1"/>
</dbReference>
<keyword evidence="9 11" id="KW-0520">NAD</keyword>
<evidence type="ECO:0000256" key="7">
    <source>
        <dbReference type="ARBA" id="ARBA00022741"/>
    </source>
</evidence>
<keyword evidence="8 11" id="KW-0067">ATP-binding</keyword>
<evidence type="ECO:0000256" key="8">
    <source>
        <dbReference type="ARBA" id="ARBA00022840"/>
    </source>
</evidence>
<dbReference type="PANTHER" id="PTHR39321:SF3">
    <property type="entry name" value="PHOSPHOPANTETHEINE ADENYLYLTRANSFERASE"/>
    <property type="match status" value="1"/>
</dbReference>
<keyword evidence="5 11" id="KW-0808">Transferase</keyword>
<dbReference type="InterPro" id="IPR004821">
    <property type="entry name" value="Cyt_trans-like"/>
</dbReference>
<dbReference type="GO" id="GO:0004515">
    <property type="term" value="F:nicotinate-nucleotide adenylyltransferase activity"/>
    <property type="evidence" value="ECO:0007669"/>
    <property type="project" value="UniProtKB-UniRule"/>
</dbReference>
<dbReference type="InterPro" id="IPR014729">
    <property type="entry name" value="Rossmann-like_a/b/a_fold"/>
</dbReference>
<comment type="pathway">
    <text evidence="2 11">Cofactor biosynthesis; NAD(+) biosynthesis; deamido-NAD(+) from nicotinate D-ribonucleotide: step 1/1.</text>
</comment>
<evidence type="ECO:0000256" key="4">
    <source>
        <dbReference type="ARBA" id="ARBA00022642"/>
    </source>
</evidence>
<organism evidence="13 14">
    <name type="scientific">Alloprevotella rava</name>
    <dbReference type="NCBI Taxonomy" id="671218"/>
    <lineage>
        <taxon>Bacteria</taxon>
        <taxon>Pseudomonadati</taxon>
        <taxon>Bacteroidota</taxon>
        <taxon>Bacteroidia</taxon>
        <taxon>Bacteroidales</taxon>
        <taxon>Prevotellaceae</taxon>
        <taxon>Alloprevotella</taxon>
    </lineage>
</organism>
<proteinExistence type="inferred from homology"/>
<sequence length="197" mass="22618">MKRLCIFGGSFNPIHLGHIGIARAVVEQHLSDEVLLMVSPQNPWKEDTDLAPEADRLRWACEAVREERHIKASNFEFSLPRPSFTWRTLEALRKAYPHCRLQLLIGGDNWVSFDHWAHYEEILATTDIIVYPRRGSSVEPLKGHEKATIHVVNAPLFSWSSTQIRAAIRRGENVREMVPAPIIEDVVDTYMKALRNE</sequence>
<name>A0A7W5XY59_9BACT</name>